<dbReference type="Proteomes" id="UP000199492">
    <property type="component" value="Unassembled WGS sequence"/>
</dbReference>
<dbReference type="EMBL" id="FNCZ01000001">
    <property type="protein sequence ID" value="SDG83869.1"/>
    <property type="molecule type" value="Genomic_DNA"/>
</dbReference>
<dbReference type="STRING" id="262004.SAMN04489796_101724"/>
<keyword evidence="2" id="KW-1185">Reference proteome</keyword>
<organism evidence="1 2">
    <name type="scientific">Winogradskyella thalassocola</name>
    <dbReference type="NCBI Taxonomy" id="262004"/>
    <lineage>
        <taxon>Bacteria</taxon>
        <taxon>Pseudomonadati</taxon>
        <taxon>Bacteroidota</taxon>
        <taxon>Flavobacteriia</taxon>
        <taxon>Flavobacteriales</taxon>
        <taxon>Flavobacteriaceae</taxon>
        <taxon>Winogradskyella</taxon>
    </lineage>
</organism>
<gene>
    <name evidence="1" type="ORF">SAMN04489796_101724</name>
</gene>
<name>A0A1G7XI16_9FLAO</name>
<accession>A0A1G7XI16</accession>
<protein>
    <submittedName>
        <fullName evidence="1">Uncharacterized protein</fullName>
    </submittedName>
</protein>
<sequence length="231" mass="26534">MKLLFKFFLIPCFLTTVLSCEVHLEDNTRILVEGIIKDQDNMPVPDAKVSVHTRRSNFSGGENPYLLGEGYSASDGTFSVTSFYDKDEDFAIEIALNESYSTYVYKSNTLNFTPIDLTFNLETITLRKLANFNYNIVKTSSASSAITYSFRYVEGFCLEYFEGGTLNELQSVCYQERFISKTLNDDNPDYEWLLQVPIGEVVEFTYSINDEPEITEFITINESSYDFTFNY</sequence>
<dbReference type="PROSITE" id="PS51257">
    <property type="entry name" value="PROKAR_LIPOPROTEIN"/>
    <property type="match status" value="1"/>
</dbReference>
<evidence type="ECO:0000313" key="2">
    <source>
        <dbReference type="Proteomes" id="UP000199492"/>
    </source>
</evidence>
<dbReference type="RefSeq" id="WP_092466206.1">
    <property type="nucleotide sequence ID" value="NZ_FNCZ01000001.1"/>
</dbReference>
<dbReference type="OrthoDB" id="1431586at2"/>
<proteinExistence type="predicted"/>
<dbReference type="AlphaFoldDB" id="A0A1G7XI16"/>
<reference evidence="2" key="1">
    <citation type="submission" date="2016-10" db="EMBL/GenBank/DDBJ databases">
        <authorList>
            <person name="Varghese N."/>
            <person name="Submissions S."/>
        </authorList>
    </citation>
    <scope>NUCLEOTIDE SEQUENCE [LARGE SCALE GENOMIC DNA]</scope>
    <source>
        <strain evidence="2">DSM 15363</strain>
    </source>
</reference>
<evidence type="ECO:0000313" key="1">
    <source>
        <dbReference type="EMBL" id="SDG83869.1"/>
    </source>
</evidence>